<organism evidence="7 8">
    <name type="scientific">Cadophora malorum</name>
    <dbReference type="NCBI Taxonomy" id="108018"/>
    <lineage>
        <taxon>Eukaryota</taxon>
        <taxon>Fungi</taxon>
        <taxon>Dikarya</taxon>
        <taxon>Ascomycota</taxon>
        <taxon>Pezizomycotina</taxon>
        <taxon>Leotiomycetes</taxon>
        <taxon>Helotiales</taxon>
        <taxon>Ploettnerulaceae</taxon>
        <taxon>Cadophora</taxon>
    </lineage>
</organism>
<comment type="similarity">
    <text evidence="1">Belongs to the ketopantoate reductase family.</text>
</comment>
<name>A0A8H7W7B4_9HELO</name>
<keyword evidence="2" id="KW-0521">NADP</keyword>
<dbReference type="AlphaFoldDB" id="A0A8H7W7B4"/>
<evidence type="ECO:0008006" key="9">
    <source>
        <dbReference type="Google" id="ProtNLM"/>
    </source>
</evidence>
<feature type="region of interest" description="Disordered" evidence="4">
    <location>
        <begin position="1"/>
        <end position="27"/>
    </location>
</feature>
<feature type="region of interest" description="Disordered" evidence="4">
    <location>
        <begin position="40"/>
        <end position="133"/>
    </location>
</feature>
<dbReference type="InterPro" id="IPR036291">
    <property type="entry name" value="NAD(P)-bd_dom_sf"/>
</dbReference>
<sequence>MEDVLKSREESVGQGAKTPSPTDTIARNIEGLLETDLGATLVNRSSESAEVQGAADSREADEGVGQDDHYRINPPSQIDTAKSDRMDVRSFESDPQNADSTDSQYISSASTEEPGVRDDWQEFDEDPDAENRDGFQEYESDQVEALEDLDLLRALNKRTSIEDMRTMNLQVQHKPQLQQDLRQEPVNRTIHILGLGAAGKYIAHSLASLPFPPPITLLMHRPLVMQHWHDEGAAIHVVKGGEIKTQTNFHIESSASFVREDSRQRFPGFGPRLEHTSEPPNYSIDALIVTTEAYRTVSALMAIRHRLGRKSTVFILNNGLGLVERINEKVFPDFRTRPTYILGNMTHNLQSTERHFTLIEKSPGRLECSKFPQLSVTRKGSHSPTFTRKDFSWSAPASHLVGTLARTPEFSTVTLGHKSFHESQFQNLAAGAVIGPLSVLFDCTNDLLLYNFSASQAMKLLLREISYVICSLPELQSLPDLDKTFGVRRLEAIIVSKITKSGKNLSAMLQSIRAGNRTNIDYYNGYIERRAKELGIDTPRNQMMLHLVKGKSAAKSRELNNFIPFEDDY</sequence>
<dbReference type="Pfam" id="PF08546">
    <property type="entry name" value="ApbA_C"/>
    <property type="match status" value="1"/>
</dbReference>
<feature type="compositionally biased region" description="Basic and acidic residues" evidence="4">
    <location>
        <begin position="81"/>
        <end position="92"/>
    </location>
</feature>
<dbReference type="SUPFAM" id="SSF48179">
    <property type="entry name" value="6-phosphogluconate dehydrogenase C-terminal domain-like"/>
    <property type="match status" value="1"/>
</dbReference>
<evidence type="ECO:0000313" key="7">
    <source>
        <dbReference type="EMBL" id="KAG4417987.1"/>
    </source>
</evidence>
<feature type="domain" description="Ketopantoate reductase N-terminal" evidence="5">
    <location>
        <begin position="190"/>
        <end position="354"/>
    </location>
</feature>
<evidence type="ECO:0000256" key="2">
    <source>
        <dbReference type="ARBA" id="ARBA00022857"/>
    </source>
</evidence>
<gene>
    <name evidence="7" type="ORF">IFR04_008881</name>
</gene>
<protein>
    <recommendedName>
        <fullName evidence="9">2-dehydropantoate 2-reductase</fullName>
    </recommendedName>
</protein>
<dbReference type="OrthoDB" id="73846at2759"/>
<dbReference type="EMBL" id="JAFJYH010000140">
    <property type="protein sequence ID" value="KAG4417987.1"/>
    <property type="molecule type" value="Genomic_DNA"/>
</dbReference>
<dbReference type="Proteomes" id="UP000664132">
    <property type="component" value="Unassembled WGS sequence"/>
</dbReference>
<dbReference type="PANTHER" id="PTHR43765:SF2">
    <property type="entry name" value="2-DEHYDROPANTOATE 2-REDUCTASE"/>
    <property type="match status" value="1"/>
</dbReference>
<evidence type="ECO:0000259" key="5">
    <source>
        <dbReference type="Pfam" id="PF02558"/>
    </source>
</evidence>
<dbReference type="GO" id="GO:0005739">
    <property type="term" value="C:mitochondrion"/>
    <property type="evidence" value="ECO:0007669"/>
    <property type="project" value="TreeGrafter"/>
</dbReference>
<dbReference type="Pfam" id="PF02558">
    <property type="entry name" value="ApbA"/>
    <property type="match status" value="1"/>
</dbReference>
<proteinExistence type="inferred from homology"/>
<dbReference type="GO" id="GO:0008677">
    <property type="term" value="F:2-dehydropantoate 2-reductase activity"/>
    <property type="evidence" value="ECO:0007669"/>
    <property type="project" value="TreeGrafter"/>
</dbReference>
<reference evidence="7" key="1">
    <citation type="submission" date="2021-02" db="EMBL/GenBank/DDBJ databases">
        <title>Genome sequence Cadophora malorum strain M34.</title>
        <authorList>
            <person name="Stefanovic E."/>
            <person name="Vu D."/>
            <person name="Scully C."/>
            <person name="Dijksterhuis J."/>
            <person name="Roader J."/>
            <person name="Houbraken J."/>
        </authorList>
    </citation>
    <scope>NUCLEOTIDE SEQUENCE</scope>
    <source>
        <strain evidence="7">M34</strain>
    </source>
</reference>
<accession>A0A8H7W7B4</accession>
<feature type="compositionally biased region" description="Basic and acidic residues" evidence="4">
    <location>
        <begin position="56"/>
        <end position="71"/>
    </location>
</feature>
<dbReference type="Gene3D" id="1.10.1040.10">
    <property type="entry name" value="N-(1-d-carboxylethyl)-l-norvaline Dehydrogenase, domain 2"/>
    <property type="match status" value="1"/>
</dbReference>
<evidence type="ECO:0000256" key="3">
    <source>
        <dbReference type="ARBA" id="ARBA00023002"/>
    </source>
</evidence>
<dbReference type="PANTHER" id="PTHR43765">
    <property type="entry name" value="2-DEHYDROPANTOATE 2-REDUCTASE-RELATED"/>
    <property type="match status" value="1"/>
</dbReference>
<dbReference type="SUPFAM" id="SSF51735">
    <property type="entry name" value="NAD(P)-binding Rossmann-fold domains"/>
    <property type="match status" value="1"/>
</dbReference>
<evidence type="ECO:0000256" key="1">
    <source>
        <dbReference type="ARBA" id="ARBA00007870"/>
    </source>
</evidence>
<evidence type="ECO:0000259" key="6">
    <source>
        <dbReference type="Pfam" id="PF08546"/>
    </source>
</evidence>
<dbReference type="GO" id="GO:0050661">
    <property type="term" value="F:NADP binding"/>
    <property type="evidence" value="ECO:0007669"/>
    <property type="project" value="TreeGrafter"/>
</dbReference>
<dbReference type="InterPro" id="IPR013752">
    <property type="entry name" value="KPA_reductase"/>
</dbReference>
<dbReference type="InterPro" id="IPR013328">
    <property type="entry name" value="6PGD_dom2"/>
</dbReference>
<keyword evidence="8" id="KW-1185">Reference proteome</keyword>
<evidence type="ECO:0000256" key="4">
    <source>
        <dbReference type="SAM" id="MobiDB-lite"/>
    </source>
</evidence>
<feature type="compositionally biased region" description="Basic and acidic residues" evidence="4">
    <location>
        <begin position="1"/>
        <end position="11"/>
    </location>
</feature>
<dbReference type="Gene3D" id="3.40.50.720">
    <property type="entry name" value="NAD(P)-binding Rossmann-like Domain"/>
    <property type="match status" value="1"/>
</dbReference>
<dbReference type="InterPro" id="IPR008927">
    <property type="entry name" value="6-PGluconate_DH-like_C_sf"/>
</dbReference>
<evidence type="ECO:0000313" key="8">
    <source>
        <dbReference type="Proteomes" id="UP000664132"/>
    </source>
</evidence>
<keyword evidence="3" id="KW-0560">Oxidoreductase</keyword>
<comment type="caution">
    <text evidence="7">The sequence shown here is derived from an EMBL/GenBank/DDBJ whole genome shotgun (WGS) entry which is preliminary data.</text>
</comment>
<feature type="domain" description="Ketopantoate reductase C-terminal" evidence="6">
    <location>
        <begin position="422"/>
        <end position="551"/>
    </location>
</feature>
<dbReference type="InterPro" id="IPR013332">
    <property type="entry name" value="KPR_N"/>
</dbReference>
<feature type="compositionally biased region" description="Polar residues" evidence="4">
    <location>
        <begin position="93"/>
        <end position="111"/>
    </location>
</feature>
<dbReference type="InterPro" id="IPR050838">
    <property type="entry name" value="Ketopantoate_reductase"/>
</dbReference>